<dbReference type="GO" id="GO:0006865">
    <property type="term" value="P:amino acid transport"/>
    <property type="evidence" value="ECO:0007669"/>
    <property type="project" value="UniProtKB-KW"/>
</dbReference>
<comment type="similarity">
    <text evidence="7">Belongs to the amino acid-polyamine-organocation (APC) superfamily. Amino acid/choline transporter (ACT) (TC 2.A.3.4) family.</text>
</comment>
<dbReference type="PANTHER" id="PTHR45649:SF35">
    <property type="entry name" value="AMINO ACID PERMEASE"/>
    <property type="match status" value="1"/>
</dbReference>
<dbReference type="GO" id="GO:0016020">
    <property type="term" value="C:membrane"/>
    <property type="evidence" value="ECO:0007669"/>
    <property type="project" value="UniProtKB-SubCell"/>
</dbReference>
<comment type="subcellular location">
    <subcellularLocation>
        <location evidence="1">Membrane</location>
        <topology evidence="1">Multi-pass membrane protein</topology>
    </subcellularLocation>
</comment>
<evidence type="ECO:0000256" key="8">
    <source>
        <dbReference type="SAM" id="Phobius"/>
    </source>
</evidence>
<sequence>MNWKKSPPAVSDGAPDDADDGRLRELGYKQELKRHLSVLSNFSISFTVISVLTGVTTLYNTGLAFGGPATMTLGWFVAGAFTMDVGLSMAEICSAFPTSGGLYYWSARLSGRRWAPFASWITGWYVSGSHSIQPPPSSLSQSLQWAGTASIDFSLAQLIQVIVLLSTGGNNGGGYLASKHVVFAFHAGILLSHAVINSLSITWLSLLGQFAALWNMLGVLVLMIVVPVVATERASAKYVFTHFNTDNSAGIHSNLYIFVLGLLMSQYTLSGYDASAHMTEETKNAGRNGPVGIITAIGVSLVVGWGYILGITFAVKDIPALLSTGNDAGGYAIAQVFYLAFKGRYGNGAGGIVCLWVVAVAVYFCGMSSMTSNSRMTYAFSRDGAMPFSSVWHKVNEQEVPVNAVWLSAFVSLCMALPSLGSLVAFQAMASVATTAVYIAYALPILFRVTLARGRFVPGPFSLGRYGVLVGWTAVLWVATITVLFSLPVSYPVTKDTINYTPVAVAGLFALILSSWIVGARRWFTGPVTNLGG</sequence>
<feature type="transmembrane region" description="Helical" evidence="8">
    <location>
        <begin position="251"/>
        <end position="269"/>
    </location>
</feature>
<keyword evidence="6 8" id="KW-0472">Membrane</keyword>
<feature type="transmembrane region" description="Helical" evidence="8">
    <location>
        <begin position="347"/>
        <end position="366"/>
    </location>
</feature>
<feature type="transmembrane region" description="Helical" evidence="8">
    <location>
        <begin position="73"/>
        <end position="93"/>
    </location>
</feature>
<evidence type="ECO:0000256" key="3">
    <source>
        <dbReference type="ARBA" id="ARBA00022692"/>
    </source>
</evidence>
<organism evidence="9 10">
    <name type="scientific">Zea mays</name>
    <name type="common">Maize</name>
    <dbReference type="NCBI Taxonomy" id="4577"/>
    <lineage>
        <taxon>Eukaryota</taxon>
        <taxon>Viridiplantae</taxon>
        <taxon>Streptophyta</taxon>
        <taxon>Embryophyta</taxon>
        <taxon>Tracheophyta</taxon>
        <taxon>Spermatophyta</taxon>
        <taxon>Magnoliopsida</taxon>
        <taxon>Liliopsida</taxon>
        <taxon>Poales</taxon>
        <taxon>Poaceae</taxon>
        <taxon>PACMAD clade</taxon>
        <taxon>Panicoideae</taxon>
        <taxon>Andropogonodae</taxon>
        <taxon>Andropogoneae</taxon>
        <taxon>Tripsacinae</taxon>
        <taxon>Zea</taxon>
    </lineage>
</organism>
<keyword evidence="2" id="KW-0813">Transport</keyword>
<evidence type="ECO:0000313" key="10">
    <source>
        <dbReference type="Proteomes" id="UP000251960"/>
    </source>
</evidence>
<proteinExistence type="inferred from homology"/>
<evidence type="ECO:0000256" key="6">
    <source>
        <dbReference type="ARBA" id="ARBA00023136"/>
    </source>
</evidence>
<dbReference type="InterPro" id="IPR002293">
    <property type="entry name" value="AA/rel_permease1"/>
</dbReference>
<comment type="caution">
    <text evidence="9">The sequence shown here is derived from an EMBL/GenBank/DDBJ whole genome shotgun (WGS) entry which is preliminary data.</text>
</comment>
<feature type="transmembrane region" description="Helical" evidence="8">
    <location>
        <begin position="497"/>
        <end position="518"/>
    </location>
</feature>
<dbReference type="Gene3D" id="1.20.1740.10">
    <property type="entry name" value="Amino acid/polyamine transporter I"/>
    <property type="match status" value="1"/>
</dbReference>
<dbReference type="PIRSF" id="PIRSF006060">
    <property type="entry name" value="AA_transporter"/>
    <property type="match status" value="1"/>
</dbReference>
<dbReference type="Pfam" id="PF13520">
    <property type="entry name" value="AA_permease_2"/>
    <property type="match status" value="1"/>
</dbReference>
<dbReference type="ExpressionAtlas" id="A0A3L6FLB7">
    <property type="expression patterns" value="baseline and differential"/>
</dbReference>
<dbReference type="EMBL" id="NCVQ01000004">
    <property type="protein sequence ID" value="PWZ33929.1"/>
    <property type="molecule type" value="Genomic_DNA"/>
</dbReference>
<feature type="transmembrane region" description="Helical" evidence="8">
    <location>
        <begin position="38"/>
        <end position="61"/>
    </location>
</feature>
<evidence type="ECO:0000256" key="1">
    <source>
        <dbReference type="ARBA" id="ARBA00004141"/>
    </source>
</evidence>
<dbReference type="FunFam" id="1.20.1740.10:FF:000026">
    <property type="entry name" value="Amino-acid permease BAT1"/>
    <property type="match status" value="1"/>
</dbReference>
<evidence type="ECO:0000256" key="7">
    <source>
        <dbReference type="ARBA" id="ARBA00061200"/>
    </source>
</evidence>
<evidence type="ECO:0000256" key="4">
    <source>
        <dbReference type="ARBA" id="ARBA00022970"/>
    </source>
</evidence>
<dbReference type="AlphaFoldDB" id="A0A3L6FLB7"/>
<dbReference type="PANTHER" id="PTHR45649">
    <property type="entry name" value="AMINO-ACID PERMEASE BAT1"/>
    <property type="match status" value="1"/>
</dbReference>
<accession>A0A3L6FLB7</accession>
<keyword evidence="5 8" id="KW-1133">Transmembrane helix</keyword>
<feature type="transmembrane region" description="Helical" evidence="8">
    <location>
        <begin position="181"/>
        <end position="206"/>
    </location>
</feature>
<feature type="transmembrane region" description="Helical" evidence="8">
    <location>
        <begin position="289"/>
        <end position="308"/>
    </location>
</feature>
<feature type="transmembrane region" description="Helical" evidence="8">
    <location>
        <begin position="212"/>
        <end position="230"/>
    </location>
</feature>
<evidence type="ECO:0000256" key="5">
    <source>
        <dbReference type="ARBA" id="ARBA00022989"/>
    </source>
</evidence>
<dbReference type="Proteomes" id="UP000251960">
    <property type="component" value="Chromosome 3"/>
</dbReference>
<keyword evidence="3 8" id="KW-0812">Transmembrane</keyword>
<feature type="transmembrane region" description="Helical" evidence="8">
    <location>
        <begin position="404"/>
        <end position="426"/>
    </location>
</feature>
<feature type="transmembrane region" description="Helical" evidence="8">
    <location>
        <begin position="463"/>
        <end position="485"/>
    </location>
</feature>
<dbReference type="GO" id="GO:0022857">
    <property type="term" value="F:transmembrane transporter activity"/>
    <property type="evidence" value="ECO:0007669"/>
    <property type="project" value="InterPro"/>
</dbReference>
<protein>
    <submittedName>
        <fullName evidence="9">Amino-acid permease BAT1</fullName>
    </submittedName>
</protein>
<name>A0A3L6FLB7_MAIZE</name>
<evidence type="ECO:0000313" key="9">
    <source>
        <dbReference type="EMBL" id="PWZ33929.1"/>
    </source>
</evidence>
<keyword evidence="4" id="KW-0029">Amino-acid transport</keyword>
<evidence type="ECO:0000256" key="2">
    <source>
        <dbReference type="ARBA" id="ARBA00022448"/>
    </source>
</evidence>
<feature type="transmembrane region" description="Helical" evidence="8">
    <location>
        <begin position="432"/>
        <end position="451"/>
    </location>
</feature>
<gene>
    <name evidence="9" type="primary">BAT1_6</name>
    <name evidence="9" type="ORF">Zm00014a_005909</name>
</gene>
<feature type="transmembrane region" description="Helical" evidence="8">
    <location>
        <begin position="320"/>
        <end position="341"/>
    </location>
</feature>
<reference evidence="9 10" key="1">
    <citation type="journal article" date="2018" name="Nat. Genet.">
        <title>Extensive intraspecific gene order and gene structural variations between Mo17 and other maize genomes.</title>
        <authorList>
            <person name="Sun S."/>
            <person name="Zhou Y."/>
            <person name="Chen J."/>
            <person name="Shi J."/>
            <person name="Zhao H."/>
            <person name="Zhao H."/>
            <person name="Song W."/>
            <person name="Zhang M."/>
            <person name="Cui Y."/>
            <person name="Dong X."/>
            <person name="Liu H."/>
            <person name="Ma X."/>
            <person name="Jiao Y."/>
            <person name="Wang B."/>
            <person name="Wei X."/>
            <person name="Stein J.C."/>
            <person name="Glaubitz J.C."/>
            <person name="Lu F."/>
            <person name="Yu G."/>
            <person name="Liang C."/>
            <person name="Fengler K."/>
            <person name="Li B."/>
            <person name="Rafalski A."/>
            <person name="Schnable P.S."/>
            <person name="Ware D.H."/>
            <person name="Buckler E.S."/>
            <person name="Lai J."/>
        </authorList>
    </citation>
    <scope>NUCLEOTIDE SEQUENCE [LARGE SCALE GENOMIC DNA]</scope>
    <source>
        <strain evidence="10">cv. Missouri 17</strain>
        <tissue evidence="9">Seedling</tissue>
    </source>
</reference>